<dbReference type="Proteomes" id="UP000231019">
    <property type="component" value="Unassembled WGS sequence"/>
</dbReference>
<keyword evidence="1" id="KW-0732">Signal</keyword>
<name>A0A2M7G717_9BACT</name>
<sequence>MVKKILCALFWLGLTAAPVWAEAPLGDFRCVGSNPGQQKPYKGYVHIEKSGETYTVLWRFGATTYIGTGIEQGDAFAVIFSKTESTNYGLILFRKDKKKGHWIGRWTQPGSKAVGSEVWGK</sequence>
<comment type="caution">
    <text evidence="2">The sequence shown here is derived from an EMBL/GenBank/DDBJ whole genome shotgun (WGS) entry which is preliminary data.</text>
</comment>
<dbReference type="AlphaFoldDB" id="A0A2M7G717"/>
<proteinExistence type="predicted"/>
<protein>
    <submittedName>
        <fullName evidence="2">Uncharacterized protein</fullName>
    </submittedName>
</protein>
<evidence type="ECO:0000313" key="3">
    <source>
        <dbReference type="Proteomes" id="UP000231019"/>
    </source>
</evidence>
<feature type="signal peptide" evidence="1">
    <location>
        <begin position="1"/>
        <end position="21"/>
    </location>
</feature>
<accession>A0A2M7G717</accession>
<gene>
    <name evidence="2" type="ORF">COW36_07210</name>
</gene>
<reference evidence="2 3" key="1">
    <citation type="submission" date="2017-09" db="EMBL/GenBank/DDBJ databases">
        <title>Depth-based differentiation of microbial function through sediment-hosted aquifers and enrichment of novel symbionts in the deep terrestrial subsurface.</title>
        <authorList>
            <person name="Probst A.J."/>
            <person name="Ladd B."/>
            <person name="Jarett J.K."/>
            <person name="Geller-Mcgrath D.E."/>
            <person name="Sieber C.M."/>
            <person name="Emerson J.B."/>
            <person name="Anantharaman K."/>
            <person name="Thomas B.C."/>
            <person name="Malmstrom R."/>
            <person name="Stieglmeier M."/>
            <person name="Klingl A."/>
            <person name="Woyke T."/>
            <person name="Ryan C.M."/>
            <person name="Banfield J.F."/>
        </authorList>
    </citation>
    <scope>NUCLEOTIDE SEQUENCE [LARGE SCALE GENOMIC DNA]</scope>
    <source>
        <strain evidence="2">CG17_big_fil_post_rev_8_21_14_2_50_48_46</strain>
    </source>
</reference>
<evidence type="ECO:0000313" key="2">
    <source>
        <dbReference type="EMBL" id="PIW17850.1"/>
    </source>
</evidence>
<evidence type="ECO:0000256" key="1">
    <source>
        <dbReference type="SAM" id="SignalP"/>
    </source>
</evidence>
<organism evidence="2 3">
    <name type="scientific">bacterium (Candidatus Blackallbacteria) CG17_big_fil_post_rev_8_21_14_2_50_48_46</name>
    <dbReference type="NCBI Taxonomy" id="2014261"/>
    <lineage>
        <taxon>Bacteria</taxon>
        <taxon>Candidatus Blackallbacteria</taxon>
    </lineage>
</organism>
<dbReference type="EMBL" id="PFFQ01000019">
    <property type="protein sequence ID" value="PIW17850.1"/>
    <property type="molecule type" value="Genomic_DNA"/>
</dbReference>
<feature type="chain" id="PRO_5014941453" evidence="1">
    <location>
        <begin position="22"/>
        <end position="121"/>
    </location>
</feature>